<dbReference type="OrthoDB" id="9802228at2"/>
<reference evidence="3" key="1">
    <citation type="submission" date="2018-02" db="EMBL/GenBank/DDBJ databases">
        <authorList>
            <person name="Moore K."/>
            <person name="Momper L."/>
        </authorList>
    </citation>
    <scope>NUCLEOTIDE SEQUENCE [LARGE SCALE GENOMIC DNA]</scope>
    <source>
        <strain evidence="3">ULC18</strain>
    </source>
</reference>
<gene>
    <name evidence="2" type="ORF">C7B82_23275</name>
</gene>
<keyword evidence="3" id="KW-1185">Reference proteome</keyword>
<dbReference type="EMBL" id="PVWK01000125">
    <property type="protein sequence ID" value="PSB25407.1"/>
    <property type="molecule type" value="Genomic_DNA"/>
</dbReference>
<organism evidence="2 3">
    <name type="scientific">Stenomitos frigidus ULC18</name>
    <dbReference type="NCBI Taxonomy" id="2107698"/>
    <lineage>
        <taxon>Bacteria</taxon>
        <taxon>Bacillati</taxon>
        <taxon>Cyanobacteriota</taxon>
        <taxon>Cyanophyceae</taxon>
        <taxon>Leptolyngbyales</taxon>
        <taxon>Leptolyngbyaceae</taxon>
        <taxon>Stenomitos</taxon>
    </lineage>
</organism>
<evidence type="ECO:0000313" key="2">
    <source>
        <dbReference type="EMBL" id="PSB25407.1"/>
    </source>
</evidence>
<proteinExistence type="predicted"/>
<sequence length="66" mass="7795">MNQTWQQANVLSQQTMSDRLSSTATSLDNPSWFRHSKLTGYSGELARKQWLLDHERLSRMKQQRND</sequence>
<reference evidence="2 3" key="2">
    <citation type="submission" date="2018-03" db="EMBL/GenBank/DDBJ databases">
        <title>The ancient ancestry and fast evolution of plastids.</title>
        <authorList>
            <person name="Moore K.R."/>
            <person name="Magnabosco C."/>
            <person name="Momper L."/>
            <person name="Gold D.A."/>
            <person name="Bosak T."/>
            <person name="Fournier G.P."/>
        </authorList>
    </citation>
    <scope>NUCLEOTIDE SEQUENCE [LARGE SCALE GENOMIC DNA]</scope>
    <source>
        <strain evidence="2 3">ULC18</strain>
    </source>
</reference>
<comment type="caution">
    <text evidence="2">The sequence shown here is derived from an EMBL/GenBank/DDBJ whole genome shotgun (WGS) entry which is preliminary data.</text>
</comment>
<protein>
    <submittedName>
        <fullName evidence="2">Uncharacterized protein</fullName>
    </submittedName>
</protein>
<evidence type="ECO:0000313" key="3">
    <source>
        <dbReference type="Proteomes" id="UP000239576"/>
    </source>
</evidence>
<name>A0A2T1DY36_9CYAN</name>
<dbReference type="Proteomes" id="UP000239576">
    <property type="component" value="Unassembled WGS sequence"/>
</dbReference>
<feature type="region of interest" description="Disordered" evidence="1">
    <location>
        <begin position="1"/>
        <end position="26"/>
    </location>
</feature>
<dbReference type="RefSeq" id="WP_106259019.1">
    <property type="nucleotide sequence ID" value="NZ_CAWNSW010000034.1"/>
</dbReference>
<evidence type="ECO:0000256" key="1">
    <source>
        <dbReference type="SAM" id="MobiDB-lite"/>
    </source>
</evidence>
<dbReference type="AlphaFoldDB" id="A0A2T1DY36"/>
<accession>A0A2T1DY36</accession>